<proteinExistence type="predicted"/>
<evidence type="ECO:0000313" key="2">
    <source>
        <dbReference type="Proteomes" id="UP000305238"/>
    </source>
</evidence>
<sequence>MPLELVREKPVLAPVILQTVFGLDIPYDAATLSSESFAGLNPAELRCDATVVLDDPKKPSHGIIVESQLKFDEDKIFSWPAYAALLRHRHRCGATLLVFCPNAAVAERCAQPIDMGHPEWVLRPLTVHPG</sequence>
<accession>A0A5S4FKE8</accession>
<name>A0A5S4FKE8_9ACTN</name>
<organism evidence="1 2">
    <name type="scientific">Actinomadura geliboluensis</name>
    <dbReference type="NCBI Taxonomy" id="882440"/>
    <lineage>
        <taxon>Bacteria</taxon>
        <taxon>Bacillati</taxon>
        <taxon>Actinomycetota</taxon>
        <taxon>Actinomycetes</taxon>
        <taxon>Streptosporangiales</taxon>
        <taxon>Thermomonosporaceae</taxon>
        <taxon>Actinomadura</taxon>
    </lineage>
</organism>
<protein>
    <submittedName>
        <fullName evidence="1">Uncharacterized protein</fullName>
    </submittedName>
</protein>
<evidence type="ECO:0000313" key="1">
    <source>
        <dbReference type="EMBL" id="TMR21113.1"/>
    </source>
</evidence>
<dbReference type="Proteomes" id="UP000305238">
    <property type="component" value="Unassembled WGS sequence"/>
</dbReference>
<comment type="caution">
    <text evidence="1">The sequence shown here is derived from an EMBL/GenBank/DDBJ whole genome shotgun (WGS) entry which is preliminary data.</text>
</comment>
<feature type="non-terminal residue" evidence="1">
    <location>
        <position position="130"/>
    </location>
</feature>
<dbReference type="AlphaFoldDB" id="A0A5S4FKE8"/>
<gene>
    <name evidence="1" type="ORF">ETD96_44220</name>
</gene>
<keyword evidence="2" id="KW-1185">Reference proteome</keyword>
<reference evidence="1 2" key="1">
    <citation type="submission" date="2019-05" db="EMBL/GenBank/DDBJ databases">
        <title>Draft genome sequence of Actinomadura geliboluensis A8036.</title>
        <authorList>
            <person name="Saricaoglu S."/>
            <person name="Isik K."/>
        </authorList>
    </citation>
    <scope>NUCLEOTIDE SEQUENCE [LARGE SCALE GENOMIC DNA]</scope>
    <source>
        <strain evidence="1 2">A8036</strain>
    </source>
</reference>
<dbReference type="EMBL" id="VCKZ01000784">
    <property type="protein sequence ID" value="TMR21113.1"/>
    <property type="molecule type" value="Genomic_DNA"/>
</dbReference>